<evidence type="ECO:0000313" key="7">
    <source>
        <dbReference type="EnsemblMetazoa" id="CJA10324.1"/>
    </source>
</evidence>
<dbReference type="Pfam" id="PF05705">
    <property type="entry name" value="DUF829"/>
    <property type="match status" value="1"/>
</dbReference>
<dbReference type="PANTHER" id="PTHR12265">
    <property type="entry name" value="TRANSMEMBRANE PROTEIN 53"/>
    <property type="match status" value="1"/>
</dbReference>
<evidence type="ECO:0000256" key="5">
    <source>
        <dbReference type="ARBA" id="ARBA00023242"/>
    </source>
</evidence>
<organism evidence="7 8">
    <name type="scientific">Caenorhabditis japonica</name>
    <dbReference type="NCBI Taxonomy" id="281687"/>
    <lineage>
        <taxon>Eukaryota</taxon>
        <taxon>Metazoa</taxon>
        <taxon>Ecdysozoa</taxon>
        <taxon>Nematoda</taxon>
        <taxon>Chromadorea</taxon>
        <taxon>Rhabditida</taxon>
        <taxon>Rhabditina</taxon>
        <taxon>Rhabditomorpha</taxon>
        <taxon>Rhabditoidea</taxon>
        <taxon>Rhabditidae</taxon>
        <taxon>Peloderinae</taxon>
        <taxon>Caenorhabditis</taxon>
    </lineage>
</organism>
<evidence type="ECO:0000256" key="2">
    <source>
        <dbReference type="ARBA" id="ARBA00022692"/>
    </source>
</evidence>
<comment type="subcellular location">
    <subcellularLocation>
        <location evidence="6">Endomembrane system</location>
        <topology evidence="6">Single-pass membrane protein</topology>
    </subcellularLocation>
    <subcellularLocation>
        <location evidence="1">Nucleus membrane</location>
    </subcellularLocation>
</comment>
<reference evidence="7" key="2">
    <citation type="submission" date="2022-06" db="UniProtKB">
        <authorList>
            <consortium name="EnsemblMetazoa"/>
        </authorList>
    </citation>
    <scope>IDENTIFICATION</scope>
    <source>
        <strain evidence="7">DF5081</strain>
    </source>
</reference>
<keyword evidence="8" id="KW-1185">Reference proteome</keyword>
<keyword evidence="2" id="KW-0812">Transmembrane</keyword>
<keyword evidence="3" id="KW-1133">Transmembrane helix</keyword>
<evidence type="ECO:0000256" key="4">
    <source>
        <dbReference type="ARBA" id="ARBA00023136"/>
    </source>
</evidence>
<protein>
    <submittedName>
        <fullName evidence="7">Uncharacterized protein</fullName>
    </submittedName>
</protein>
<dbReference type="AlphaFoldDB" id="A0A8R1HZ89"/>
<keyword evidence="4" id="KW-0472">Membrane</keyword>
<dbReference type="Proteomes" id="UP000005237">
    <property type="component" value="Unassembled WGS sequence"/>
</dbReference>
<dbReference type="GO" id="GO:0031965">
    <property type="term" value="C:nuclear membrane"/>
    <property type="evidence" value="ECO:0007669"/>
    <property type="project" value="UniProtKB-SubCell"/>
</dbReference>
<evidence type="ECO:0000256" key="1">
    <source>
        <dbReference type="ARBA" id="ARBA00004126"/>
    </source>
</evidence>
<dbReference type="PANTHER" id="PTHR12265:SF30">
    <property type="entry name" value="TRANSMEMBRANE PROTEIN 53"/>
    <property type="match status" value="1"/>
</dbReference>
<evidence type="ECO:0000256" key="6">
    <source>
        <dbReference type="ARBA" id="ARBA00037847"/>
    </source>
</evidence>
<reference evidence="8" key="1">
    <citation type="submission" date="2010-08" db="EMBL/GenBank/DDBJ databases">
        <authorList>
            <consortium name="Caenorhabditis japonica Sequencing Consortium"/>
            <person name="Wilson R.K."/>
        </authorList>
    </citation>
    <scope>NUCLEOTIDE SEQUENCE [LARGE SCALE GENOMIC DNA]</scope>
    <source>
        <strain evidence="8">DF5081</strain>
    </source>
</reference>
<dbReference type="EnsemblMetazoa" id="CJA10324.1">
    <property type="protein sequence ID" value="CJA10324.1"/>
    <property type="gene ID" value="WBGene00129528"/>
</dbReference>
<proteinExistence type="predicted"/>
<keyword evidence="5" id="KW-0539">Nucleus</keyword>
<dbReference type="InterPro" id="IPR008547">
    <property type="entry name" value="DUF829_TMEM53"/>
</dbReference>
<accession>A0A8R1HZ89</accession>
<name>A0A8R1HZ89_CAEJA</name>
<sequence length="221" mass="24445">MELQPKAFVTHGKLHGTVVAVLGWAGATDRNVAKYAEIYSKKGYTTVQFTAAPIVKGWGTKEGREVKNLAMALDSVLINRSSRLIIHCFSMNGFLTLTSLDSQFPELKVLEKCDGLFLDSCPASFSGFSLDNLKSHSLVMDHVYDGMIKNANFVSANAFKVYKKLQTSKFGYRLLMDTFWVKSGFSTIEAVSPYHYILNHPNLPPVITSVFSNADIVCSAE</sequence>
<evidence type="ECO:0000256" key="3">
    <source>
        <dbReference type="ARBA" id="ARBA00022989"/>
    </source>
</evidence>
<evidence type="ECO:0000313" key="8">
    <source>
        <dbReference type="Proteomes" id="UP000005237"/>
    </source>
</evidence>